<evidence type="ECO:0000313" key="9">
    <source>
        <dbReference type="EMBL" id="MCM5672500.1"/>
    </source>
</evidence>
<dbReference type="RefSeq" id="WP_017175231.1">
    <property type="nucleotide sequence ID" value="NZ_CP014107.1"/>
</dbReference>
<comment type="similarity">
    <text evidence="6">Belongs to the peptidase M24A family. Methionine aminopeptidase type 1 subfamily.</text>
</comment>
<keyword evidence="3 6" id="KW-0645">Protease</keyword>
<comment type="subunit">
    <text evidence="6">Monomer.</text>
</comment>
<protein>
    <recommendedName>
        <fullName evidence="6 7">Methionine aminopeptidase</fullName>
        <shortName evidence="6">MAP</shortName>
        <shortName evidence="6">MetAP</shortName>
        <ecNumber evidence="6 7">3.4.11.18</ecNumber>
    </recommendedName>
    <alternativeName>
        <fullName evidence="6">Peptidase M</fullName>
    </alternativeName>
</protein>
<organism evidence="9 10">
    <name type="scientific">Staphylococcus hominis</name>
    <dbReference type="NCBI Taxonomy" id="1290"/>
    <lineage>
        <taxon>Bacteria</taxon>
        <taxon>Bacillati</taxon>
        <taxon>Bacillota</taxon>
        <taxon>Bacilli</taxon>
        <taxon>Bacillales</taxon>
        <taxon>Staphylococcaceae</taxon>
        <taxon>Staphylococcus</taxon>
    </lineage>
</organism>
<dbReference type="PRINTS" id="PR00599">
    <property type="entry name" value="MAPEPTIDASE"/>
</dbReference>
<dbReference type="GO" id="GO:0070006">
    <property type="term" value="F:metalloaminopeptidase activity"/>
    <property type="evidence" value="ECO:0007669"/>
    <property type="project" value="UniProtKB-UniRule"/>
</dbReference>
<keyword evidence="4 6" id="KW-0479">Metal-binding</keyword>
<sequence length="250" mass="27218">MIVKTDEELQALKEIGYICAKVRDTMQEATKPGITTKELDNIAKELFEEHGAISAPIHDEKFPGQTCISVNEEVAHGIPGKRVIREGDLVNIDVSALKNGYYADTGISFVVGEADNPLKQKVCDVALEAFDAAMAKVKPGTKLSNIGKAVHATARKNDLTVIKNLTGHGVGQSLHEAPSHVMNYYDPKDKTLLKEGVVIAVEPFISSKATFVTEGKNDWAFETKDKSFVAQIEHTVIVTKDGPMLTTKID</sequence>
<accession>A0A4Q9WPL6</accession>
<comment type="catalytic activity">
    <reaction evidence="6 7">
        <text>Release of N-terminal amino acids, preferentially methionine, from peptides and arylamides.</text>
        <dbReference type="EC" id="3.4.11.18"/>
    </reaction>
</comment>
<keyword evidence="2 6" id="KW-0031">Aminopeptidase</keyword>
<evidence type="ECO:0000256" key="6">
    <source>
        <dbReference type="HAMAP-Rule" id="MF_01974"/>
    </source>
</evidence>
<keyword evidence="5 6" id="KW-0378">Hydrolase</keyword>
<evidence type="ECO:0000256" key="5">
    <source>
        <dbReference type="ARBA" id="ARBA00022801"/>
    </source>
</evidence>
<feature type="binding site" evidence="6">
    <location>
        <position position="76"/>
    </location>
    <ligand>
        <name>substrate</name>
    </ligand>
</feature>
<feature type="binding site" evidence="6">
    <location>
        <position position="104"/>
    </location>
    <ligand>
        <name>a divalent metal cation</name>
        <dbReference type="ChEBI" id="CHEBI:60240"/>
        <label>2</label>
        <note>catalytic</note>
    </ligand>
</feature>
<dbReference type="InterPro" id="IPR000994">
    <property type="entry name" value="Pept_M24"/>
</dbReference>
<comment type="cofactor">
    <cofactor evidence="6">
        <name>Co(2+)</name>
        <dbReference type="ChEBI" id="CHEBI:48828"/>
    </cofactor>
    <cofactor evidence="6">
        <name>Zn(2+)</name>
        <dbReference type="ChEBI" id="CHEBI:29105"/>
    </cofactor>
    <cofactor evidence="6">
        <name>Mn(2+)</name>
        <dbReference type="ChEBI" id="CHEBI:29035"/>
    </cofactor>
    <cofactor evidence="6">
        <name>Fe(2+)</name>
        <dbReference type="ChEBI" id="CHEBI:29033"/>
    </cofactor>
    <text evidence="6">Binds 2 divalent metal cations per subunit. Has a high-affinity and a low affinity metal-binding site. The true nature of the physiological cofactor is under debate. The enzyme is active with cobalt, zinc, manganese or divalent iron ions. Most likely, methionine aminopeptidases function as mononuclear Fe(2+)-metalloproteases under physiological conditions, and the catalytically relevant metal-binding site has been assigned to the histidine-containing high-affinity site.</text>
</comment>
<evidence type="ECO:0000313" key="10">
    <source>
        <dbReference type="Proteomes" id="UP000665944"/>
    </source>
</evidence>
<dbReference type="GO" id="GO:0006508">
    <property type="term" value="P:proteolysis"/>
    <property type="evidence" value="ECO:0007669"/>
    <property type="project" value="UniProtKB-KW"/>
</dbReference>
<dbReference type="InterPro" id="IPR002467">
    <property type="entry name" value="Pept_M24A_MAP1"/>
</dbReference>
<dbReference type="GO" id="GO:0004239">
    <property type="term" value="F:initiator methionyl aminopeptidase activity"/>
    <property type="evidence" value="ECO:0007669"/>
    <property type="project" value="UniProtKB-UniRule"/>
</dbReference>
<comment type="function">
    <text evidence="1 6">Removes the N-terminal methionine from nascent proteins. The N-terminal methionine is often cleaved when the second residue in the primary sequence is small and uncharged (Met-Ala-, Cys, Gly, Pro, Ser, Thr, or Val). Requires deformylation of the N(alpha)-formylated initiator methionine before it can be hydrolyzed.</text>
</comment>
<reference evidence="9 10" key="1">
    <citation type="submission" date="2022-06" db="EMBL/GenBank/DDBJ databases">
        <title>Staphylococcus hominis ShoR14 genome sequence.</title>
        <authorList>
            <person name="Yeo C.C."/>
            <person name="Chew C.H."/>
            <person name="Che Hamzah A.M."/>
            <person name="Al-Trad E.I."/>
        </authorList>
    </citation>
    <scope>NUCLEOTIDE SEQUENCE [LARGE SCALE GENOMIC DNA]</scope>
    <source>
        <strain evidence="9 10">ShoR14</strain>
    </source>
</reference>
<feature type="binding site" evidence="6">
    <location>
        <position position="202"/>
    </location>
    <ligand>
        <name>a divalent metal cation</name>
        <dbReference type="ChEBI" id="CHEBI:60240"/>
        <label>2</label>
        <note>catalytic</note>
    </ligand>
</feature>
<keyword evidence="10" id="KW-1185">Reference proteome</keyword>
<dbReference type="PANTHER" id="PTHR43330">
    <property type="entry name" value="METHIONINE AMINOPEPTIDASE"/>
    <property type="match status" value="1"/>
</dbReference>
<dbReference type="InterPro" id="IPR001714">
    <property type="entry name" value="Pept_M24_MAP"/>
</dbReference>
<dbReference type="Proteomes" id="UP000665944">
    <property type="component" value="Unassembled WGS sequence"/>
</dbReference>
<evidence type="ECO:0000259" key="8">
    <source>
        <dbReference type="Pfam" id="PF00557"/>
    </source>
</evidence>
<comment type="caution">
    <text evidence="9">The sequence shown here is derived from an EMBL/GenBank/DDBJ whole genome shotgun (WGS) entry which is preliminary data.</text>
</comment>
<dbReference type="HAMAP" id="MF_01974">
    <property type="entry name" value="MetAP_1"/>
    <property type="match status" value="1"/>
</dbReference>
<gene>
    <name evidence="6 9" type="primary">map</name>
    <name evidence="9" type="ORF">J7T32_006900</name>
</gene>
<dbReference type="GO" id="GO:0046872">
    <property type="term" value="F:metal ion binding"/>
    <property type="evidence" value="ECO:0007669"/>
    <property type="project" value="UniProtKB-UniRule"/>
</dbReference>
<dbReference type="SUPFAM" id="SSF55920">
    <property type="entry name" value="Creatinase/aminopeptidase"/>
    <property type="match status" value="1"/>
</dbReference>
<dbReference type="CDD" id="cd01086">
    <property type="entry name" value="MetAP1"/>
    <property type="match status" value="1"/>
</dbReference>
<feature type="binding site" evidence="6">
    <location>
        <position position="233"/>
    </location>
    <ligand>
        <name>a divalent metal cation</name>
        <dbReference type="ChEBI" id="CHEBI:60240"/>
        <label>1</label>
    </ligand>
</feature>
<feature type="binding site" evidence="6">
    <location>
        <position position="104"/>
    </location>
    <ligand>
        <name>a divalent metal cation</name>
        <dbReference type="ChEBI" id="CHEBI:60240"/>
        <label>1</label>
    </ligand>
</feature>
<evidence type="ECO:0000256" key="2">
    <source>
        <dbReference type="ARBA" id="ARBA00022438"/>
    </source>
</evidence>
<evidence type="ECO:0000256" key="3">
    <source>
        <dbReference type="ARBA" id="ARBA00022670"/>
    </source>
</evidence>
<dbReference type="InterPro" id="IPR036005">
    <property type="entry name" value="Creatinase/aminopeptidase-like"/>
</dbReference>
<name>A0A4Q9WPL6_STAHO</name>
<dbReference type="EC" id="3.4.11.18" evidence="6 7"/>
<feature type="domain" description="Peptidase M24" evidence="8">
    <location>
        <begin position="11"/>
        <end position="240"/>
    </location>
</feature>
<dbReference type="EMBL" id="JAGHKT020000007">
    <property type="protein sequence ID" value="MCM5672500.1"/>
    <property type="molecule type" value="Genomic_DNA"/>
</dbReference>
<proteinExistence type="inferred from homology"/>
<evidence type="ECO:0000256" key="4">
    <source>
        <dbReference type="ARBA" id="ARBA00022723"/>
    </source>
</evidence>
<dbReference type="PANTHER" id="PTHR43330:SF13">
    <property type="entry name" value="METHIONINE AMINOPEPTIDASE 2"/>
    <property type="match status" value="1"/>
</dbReference>
<feature type="binding site" evidence="6">
    <location>
        <position position="175"/>
    </location>
    <ligand>
        <name>substrate</name>
    </ligand>
</feature>
<evidence type="ECO:0000256" key="7">
    <source>
        <dbReference type="RuleBase" id="RU003653"/>
    </source>
</evidence>
<dbReference type="AlphaFoldDB" id="A0A4Q9WPL6"/>
<feature type="binding site" evidence="6">
    <location>
        <position position="168"/>
    </location>
    <ligand>
        <name>a divalent metal cation</name>
        <dbReference type="ChEBI" id="CHEBI:60240"/>
        <label>2</label>
        <note>catalytic</note>
    </ligand>
</feature>
<feature type="binding site" evidence="6">
    <location>
        <position position="233"/>
    </location>
    <ligand>
        <name>a divalent metal cation</name>
        <dbReference type="ChEBI" id="CHEBI:60240"/>
        <label>2</label>
        <note>catalytic</note>
    </ligand>
</feature>
<evidence type="ECO:0000256" key="1">
    <source>
        <dbReference type="ARBA" id="ARBA00002521"/>
    </source>
</evidence>
<dbReference type="Pfam" id="PF00557">
    <property type="entry name" value="Peptidase_M24"/>
    <property type="match status" value="1"/>
</dbReference>
<dbReference type="NCBIfam" id="TIGR00500">
    <property type="entry name" value="met_pdase_I"/>
    <property type="match status" value="1"/>
</dbReference>
<feature type="binding site" evidence="6">
    <location>
        <position position="93"/>
    </location>
    <ligand>
        <name>a divalent metal cation</name>
        <dbReference type="ChEBI" id="CHEBI:60240"/>
        <label>1</label>
    </ligand>
</feature>
<dbReference type="Gene3D" id="3.90.230.10">
    <property type="entry name" value="Creatinase/methionine aminopeptidase superfamily"/>
    <property type="match status" value="1"/>
</dbReference>